<dbReference type="KEGG" id="gfm:Enr17x_52110"/>
<dbReference type="InterPro" id="IPR007055">
    <property type="entry name" value="BON_dom"/>
</dbReference>
<dbReference type="EMBL" id="CP037452">
    <property type="protein sequence ID" value="QDV53140.1"/>
    <property type="molecule type" value="Genomic_DNA"/>
</dbReference>
<name>A0A518IJB3_9PLAN</name>
<dbReference type="PROSITE" id="PS50914">
    <property type="entry name" value="BON"/>
    <property type="match status" value="1"/>
</dbReference>
<feature type="compositionally biased region" description="Low complexity" evidence="1">
    <location>
        <begin position="34"/>
        <end position="56"/>
    </location>
</feature>
<accession>A0A518IJB3</accession>
<dbReference type="Gene3D" id="3.30.1340.30">
    <property type="match status" value="1"/>
</dbReference>
<feature type="compositionally biased region" description="Polar residues" evidence="1">
    <location>
        <begin position="116"/>
        <end position="128"/>
    </location>
</feature>
<dbReference type="Pfam" id="PF04972">
    <property type="entry name" value="BON"/>
    <property type="match status" value="1"/>
</dbReference>
<feature type="region of interest" description="Disordered" evidence="1">
    <location>
        <begin position="99"/>
        <end position="131"/>
    </location>
</feature>
<proteinExistence type="predicted"/>
<evidence type="ECO:0000256" key="1">
    <source>
        <dbReference type="SAM" id="MobiDB-lite"/>
    </source>
</evidence>
<dbReference type="RefSeq" id="WP_198000787.1">
    <property type="nucleotide sequence ID" value="NZ_CP037452.1"/>
</dbReference>
<feature type="compositionally biased region" description="Low complexity" evidence="1">
    <location>
        <begin position="99"/>
        <end position="115"/>
    </location>
</feature>
<evidence type="ECO:0000313" key="4">
    <source>
        <dbReference type="Proteomes" id="UP000318313"/>
    </source>
</evidence>
<reference evidence="3 4" key="1">
    <citation type="submission" date="2019-03" db="EMBL/GenBank/DDBJ databases">
        <title>Deep-cultivation of Planctomycetes and their phenomic and genomic characterization uncovers novel biology.</title>
        <authorList>
            <person name="Wiegand S."/>
            <person name="Jogler M."/>
            <person name="Boedeker C."/>
            <person name="Pinto D."/>
            <person name="Vollmers J."/>
            <person name="Rivas-Marin E."/>
            <person name="Kohn T."/>
            <person name="Peeters S.H."/>
            <person name="Heuer A."/>
            <person name="Rast P."/>
            <person name="Oberbeckmann S."/>
            <person name="Bunk B."/>
            <person name="Jeske O."/>
            <person name="Meyerdierks A."/>
            <person name="Storesund J.E."/>
            <person name="Kallscheuer N."/>
            <person name="Luecker S."/>
            <person name="Lage O.M."/>
            <person name="Pohl T."/>
            <person name="Merkel B.J."/>
            <person name="Hornburger P."/>
            <person name="Mueller R.-W."/>
            <person name="Bruemmer F."/>
            <person name="Labrenz M."/>
            <person name="Spormann A.M."/>
            <person name="Op den Camp H."/>
            <person name="Overmann J."/>
            <person name="Amann R."/>
            <person name="Jetten M.S.M."/>
            <person name="Mascher T."/>
            <person name="Medema M.H."/>
            <person name="Devos D.P."/>
            <person name="Kaster A.-K."/>
            <person name="Ovreas L."/>
            <person name="Rohde M."/>
            <person name="Galperin M.Y."/>
            <person name="Jogler C."/>
        </authorList>
    </citation>
    <scope>NUCLEOTIDE SEQUENCE [LARGE SCALE GENOMIC DNA]</scope>
    <source>
        <strain evidence="3 4">Enr17</strain>
    </source>
</reference>
<dbReference type="AlphaFoldDB" id="A0A518IJB3"/>
<gene>
    <name evidence="3" type="ORF">Enr17x_52110</name>
</gene>
<evidence type="ECO:0000259" key="2">
    <source>
        <dbReference type="PROSITE" id="PS50914"/>
    </source>
</evidence>
<feature type="domain" description="BON" evidence="2">
    <location>
        <begin position="150"/>
        <end position="221"/>
    </location>
</feature>
<dbReference type="PROSITE" id="PS51257">
    <property type="entry name" value="PROKAR_LIPOPROTEIN"/>
    <property type="match status" value="1"/>
</dbReference>
<protein>
    <submittedName>
        <fullName evidence="3">BON domain protein</fullName>
    </submittedName>
</protein>
<organism evidence="3 4">
    <name type="scientific">Gimesia fumaroli</name>
    <dbReference type="NCBI Taxonomy" id="2527976"/>
    <lineage>
        <taxon>Bacteria</taxon>
        <taxon>Pseudomonadati</taxon>
        <taxon>Planctomycetota</taxon>
        <taxon>Planctomycetia</taxon>
        <taxon>Planctomycetales</taxon>
        <taxon>Planctomycetaceae</taxon>
        <taxon>Gimesia</taxon>
    </lineage>
</organism>
<keyword evidence="4" id="KW-1185">Reference proteome</keyword>
<evidence type="ECO:0000313" key="3">
    <source>
        <dbReference type="EMBL" id="QDV53140.1"/>
    </source>
</evidence>
<dbReference type="Proteomes" id="UP000318313">
    <property type="component" value="Chromosome"/>
</dbReference>
<feature type="region of interest" description="Disordered" evidence="1">
    <location>
        <begin position="34"/>
        <end position="65"/>
    </location>
</feature>
<sequence length="224" mass="23669">MARSLFTTVFCVTVCACFTLGITKQTEAQVQTLSSSSSSQTSGNTGTTIGNANSGNRGTGNSQFGLTTMGTVQNLTPQNGFIGRSDAAQNSFIGRSNAQNAANNAGQGRNFNRANTGGSTQNQFNAGQTGPKVPAFRPQMRVAFTAPPLPLSNVQTSMGHSFDRIKERNEKLRGVQFEVNADRSVTLRGQVDTAGAKKLVEFLAMLEPGVRKVKNELTVATAGK</sequence>